<proteinExistence type="predicted"/>
<evidence type="ECO:0000313" key="1">
    <source>
        <dbReference type="EMBL" id="SIP73014.1"/>
    </source>
</evidence>
<name>A0A1N6MW66_9GAMM</name>
<reference evidence="2" key="1">
    <citation type="submission" date="2016-12" db="EMBL/GenBank/DDBJ databases">
        <authorList>
            <person name="Gaudriault S."/>
        </authorList>
    </citation>
    <scope>NUCLEOTIDE SEQUENCE [LARGE SCALE GENOMIC DNA]</scope>
    <source>
        <strain evidence="2">HGB1681 (deposited as PTA-6826 in the American Type Culture Collection)</strain>
    </source>
</reference>
<dbReference type="EMBL" id="FTLG01000080">
    <property type="protein sequence ID" value="SIP73014.1"/>
    <property type="molecule type" value="Genomic_DNA"/>
</dbReference>
<sequence length="46" mass="5580">MKLVKIYIINFTYVFSLWNNQYVEMMVNAILVEIMSRFVMSSYCFV</sequence>
<accession>A0A1N6MW66</accession>
<organism evidence="1 2">
    <name type="scientific">Xenorhabdus innexi</name>
    <dbReference type="NCBI Taxonomy" id="290109"/>
    <lineage>
        <taxon>Bacteria</taxon>
        <taxon>Pseudomonadati</taxon>
        <taxon>Pseudomonadota</taxon>
        <taxon>Gammaproteobacteria</taxon>
        <taxon>Enterobacterales</taxon>
        <taxon>Morganellaceae</taxon>
        <taxon>Xenorhabdus</taxon>
    </lineage>
</organism>
<protein>
    <submittedName>
        <fullName evidence="1">Uncharacterized protein</fullName>
    </submittedName>
</protein>
<dbReference type="Proteomes" id="UP000196435">
    <property type="component" value="Unassembled WGS sequence"/>
</dbReference>
<gene>
    <name evidence="1" type="ORF">XIS1_1700065</name>
</gene>
<dbReference type="AlphaFoldDB" id="A0A1N6MW66"/>
<evidence type="ECO:0000313" key="2">
    <source>
        <dbReference type="Proteomes" id="UP000196435"/>
    </source>
</evidence>